<dbReference type="Gene3D" id="3.90.550.10">
    <property type="entry name" value="Spore Coat Polysaccharide Biosynthesis Protein SpsA, Chain A"/>
    <property type="match status" value="1"/>
</dbReference>
<dbReference type="InterPro" id="IPR029044">
    <property type="entry name" value="Nucleotide-diphossugar_trans"/>
</dbReference>
<protein>
    <recommendedName>
        <fullName evidence="3">Glycosyl transferase</fullName>
    </recommendedName>
</protein>
<dbReference type="Proteomes" id="UP000015454">
    <property type="component" value="Unassembled WGS sequence"/>
</dbReference>
<organism evidence="1 2">
    <name type="scientific">Leptospira broomii serovar Hurstbridge str. 5399</name>
    <dbReference type="NCBI Taxonomy" id="1049789"/>
    <lineage>
        <taxon>Bacteria</taxon>
        <taxon>Pseudomonadati</taxon>
        <taxon>Spirochaetota</taxon>
        <taxon>Spirochaetia</taxon>
        <taxon>Leptospirales</taxon>
        <taxon>Leptospiraceae</taxon>
        <taxon>Leptospira</taxon>
    </lineage>
</organism>
<dbReference type="STRING" id="1049789.LEP1GSC050_0894"/>
<reference evidence="1" key="1">
    <citation type="submission" date="2013-05" db="EMBL/GenBank/DDBJ databases">
        <authorList>
            <person name="Harkins D.M."/>
            <person name="Durkin A.S."/>
            <person name="Brinkac L.M."/>
            <person name="Haft D.H."/>
            <person name="Selengut J.D."/>
            <person name="Sanka R."/>
            <person name="DePew J."/>
            <person name="Purushe J."/>
            <person name="Hartskeerl R.A."/>
            <person name="Ahmed A."/>
            <person name="van der Linden H."/>
            <person name="Goris M.G.A."/>
            <person name="Vinetz J.M."/>
            <person name="Sutton G.G."/>
            <person name="Nierman W.C."/>
            <person name="Fouts D.E."/>
        </authorList>
    </citation>
    <scope>NUCLEOTIDE SEQUENCE [LARGE SCALE GENOMIC DNA]</scope>
    <source>
        <strain evidence="1">5399</strain>
    </source>
</reference>
<dbReference type="EMBL" id="AHMO02000004">
    <property type="protein sequence ID" value="EQA47190.1"/>
    <property type="molecule type" value="Genomic_DNA"/>
</dbReference>
<dbReference type="AlphaFoldDB" id="T0F7U9"/>
<keyword evidence="2" id="KW-1185">Reference proteome</keyword>
<accession>T0F7U9</accession>
<dbReference type="SUPFAM" id="SSF53448">
    <property type="entry name" value="Nucleotide-diphospho-sugar transferases"/>
    <property type="match status" value="1"/>
</dbReference>
<evidence type="ECO:0008006" key="3">
    <source>
        <dbReference type="Google" id="ProtNLM"/>
    </source>
</evidence>
<evidence type="ECO:0000313" key="1">
    <source>
        <dbReference type="EMBL" id="EQA47190.1"/>
    </source>
</evidence>
<gene>
    <name evidence="1" type="ORF">LEP1GSC050_0894</name>
</gene>
<comment type="caution">
    <text evidence="1">The sequence shown here is derived from an EMBL/GenBank/DDBJ whole genome shotgun (WGS) entry which is preliminary data.</text>
</comment>
<sequence>MLGCENSRFMLNFCTLFNSKYFSRGIVLLKSLEKFCSTPYHVYVIAFDFETFEALKKLNLPNVTPISLEEFEDEELLEAKKSRTIQEYCWTCTPSSIAYCIREFKLDQCTYIDADLMFLSDPKVLLDEMGDSSILLTEHRYTPKYDQSLLSGIYCVQFISFKNDIRGIKALQWWRQKCIEWCYATIEDGKFGDQKYLDDWRDRFEGVHVLNHLGGGIASWNVQQYGFYLKDDSVFGIDLKSKAEFPVVFYHFHDFKILNDAWWGHSGGYEIFDNAYKYFYENYLIQLFEYRDLYAGVETDAVRFPNSLSTYFPKQSAALLGRLSDRNDVLYALSILSGKIASLDDIDAVRFLVRNNFRLTYSDNVLSELNSLIDGKQVGFQKRSQSTFFPAKENTTYWDRGISVGPFDLENNFFEIDFDLRRFSSRYTHVSWTPINFGYLSIRLESIKFELIDNLNSEVTVDTKSIHHNGLHRSGGWVEFIRLNPAFLNIPIPVDAVKISLFGEWKLHTSDELGTRIFQIIRRSPFYWLQYAFASPSRFLKNILARIRRFIN</sequence>
<evidence type="ECO:0000313" key="2">
    <source>
        <dbReference type="Proteomes" id="UP000015454"/>
    </source>
</evidence>
<name>T0F7U9_9LEPT</name>
<proteinExistence type="predicted"/>